<dbReference type="InterPro" id="IPR000772">
    <property type="entry name" value="Ricin_B_lectin"/>
</dbReference>
<gene>
    <name evidence="2" type="ordered locus">BN6_11300</name>
</gene>
<dbReference type="CDD" id="cd23415">
    <property type="entry name" value="beta-trefoil_Ricin_AH"/>
    <property type="match status" value="1"/>
</dbReference>
<keyword evidence="3" id="KW-1185">Reference proteome</keyword>
<dbReference type="PROSITE" id="PS50231">
    <property type="entry name" value="RICIN_B_LECTIN"/>
    <property type="match status" value="1"/>
</dbReference>
<evidence type="ECO:0000313" key="2">
    <source>
        <dbReference type="EMBL" id="CCH28456.1"/>
    </source>
</evidence>
<organism evidence="2 3">
    <name type="scientific">Saccharothrix espanaensis (strain ATCC 51144 / DSM 44229 / JCM 9112 / NBRC 15066 / NRRL 15764)</name>
    <dbReference type="NCBI Taxonomy" id="1179773"/>
    <lineage>
        <taxon>Bacteria</taxon>
        <taxon>Bacillati</taxon>
        <taxon>Actinomycetota</taxon>
        <taxon>Actinomycetes</taxon>
        <taxon>Pseudonocardiales</taxon>
        <taxon>Pseudonocardiaceae</taxon>
        <taxon>Saccharothrix</taxon>
    </lineage>
</organism>
<dbReference type="Pfam" id="PF14200">
    <property type="entry name" value="RicinB_lectin_2"/>
    <property type="match status" value="1"/>
</dbReference>
<dbReference type="KEGG" id="sesp:BN6_11300"/>
<reference evidence="2 3" key="1">
    <citation type="journal article" date="2012" name="BMC Genomics">
        <title>Complete genome sequence of Saccharothrix espanaensis DSM 44229T and comparison to the other completely sequenced Pseudonocardiaceae.</title>
        <authorList>
            <person name="Strobel T."/>
            <person name="Al-Dilaimi A."/>
            <person name="Blom J."/>
            <person name="Gessner A."/>
            <person name="Kalinowski J."/>
            <person name="Luzhetska M."/>
            <person name="Puhler A."/>
            <person name="Szczepanowski R."/>
            <person name="Bechthold A."/>
            <person name="Ruckert C."/>
        </authorList>
    </citation>
    <scope>NUCLEOTIDE SEQUENCE [LARGE SCALE GENOMIC DNA]</scope>
    <source>
        <strain evidence="3">ATCC 51144 / DSM 44229 / JCM 9112 / NBRC 15066 / NRRL 15764</strain>
    </source>
</reference>
<proteinExistence type="predicted"/>
<dbReference type="Proteomes" id="UP000006281">
    <property type="component" value="Chromosome"/>
</dbReference>
<protein>
    <recommendedName>
        <fullName evidence="1">Ricin B lectin domain-containing protein</fullName>
    </recommendedName>
</protein>
<dbReference type="InterPro" id="IPR035992">
    <property type="entry name" value="Ricin_B-like_lectins"/>
</dbReference>
<dbReference type="AlphaFoldDB" id="K0JRP1"/>
<sequence length="137" mass="15570">MLGLVAMAPAASAVPDGTVLDQWRWQSWATGGYLDHNPADGVHTRAENRGPHQWWEVTRYSDGTLRFMNVATKMCLDNSEHGVRGFGCNDGPWQRWRTGSWGTTYELVSMWNNHCLDNSHEGVRTMGCNGLAYQRWR</sequence>
<accession>K0JRP1</accession>
<dbReference type="PATRIC" id="fig|1179773.3.peg.1134"/>
<dbReference type="Gene3D" id="2.80.10.50">
    <property type="match status" value="1"/>
</dbReference>
<dbReference type="HOGENOM" id="CLU_144043_0_0_11"/>
<feature type="domain" description="Ricin B lectin" evidence="1">
    <location>
        <begin position="22"/>
        <end position="81"/>
    </location>
</feature>
<dbReference type="eggNOG" id="ENOG502ZIFA">
    <property type="taxonomic scope" value="Bacteria"/>
</dbReference>
<dbReference type="EMBL" id="HE804045">
    <property type="protein sequence ID" value="CCH28456.1"/>
    <property type="molecule type" value="Genomic_DNA"/>
</dbReference>
<name>K0JRP1_SACES</name>
<evidence type="ECO:0000313" key="3">
    <source>
        <dbReference type="Proteomes" id="UP000006281"/>
    </source>
</evidence>
<evidence type="ECO:0000259" key="1">
    <source>
        <dbReference type="Pfam" id="PF14200"/>
    </source>
</evidence>
<dbReference type="SUPFAM" id="SSF50370">
    <property type="entry name" value="Ricin B-like lectins"/>
    <property type="match status" value="1"/>
</dbReference>